<proteinExistence type="inferred from homology"/>
<dbReference type="InterPro" id="IPR035906">
    <property type="entry name" value="MetI-like_sf"/>
</dbReference>
<keyword evidence="5 7" id="KW-1133">Transmembrane helix</keyword>
<keyword evidence="11" id="KW-1185">Reference proteome</keyword>
<evidence type="ECO:0000313" key="11">
    <source>
        <dbReference type="Proteomes" id="UP001589710"/>
    </source>
</evidence>
<evidence type="ECO:0000256" key="6">
    <source>
        <dbReference type="ARBA" id="ARBA00023136"/>
    </source>
</evidence>
<evidence type="ECO:0000259" key="9">
    <source>
        <dbReference type="PROSITE" id="PS50928"/>
    </source>
</evidence>
<keyword evidence="6 7" id="KW-0472">Membrane</keyword>
<keyword evidence="4 7" id="KW-0812">Transmembrane</keyword>
<accession>A0ABV5R8C4</accession>
<dbReference type="Proteomes" id="UP001589710">
    <property type="component" value="Unassembled WGS sequence"/>
</dbReference>
<evidence type="ECO:0000256" key="2">
    <source>
        <dbReference type="ARBA" id="ARBA00022448"/>
    </source>
</evidence>
<evidence type="ECO:0000256" key="4">
    <source>
        <dbReference type="ARBA" id="ARBA00022692"/>
    </source>
</evidence>
<dbReference type="PANTHER" id="PTHR43227:SF11">
    <property type="entry name" value="BLL4140 PROTEIN"/>
    <property type="match status" value="1"/>
</dbReference>
<evidence type="ECO:0000256" key="3">
    <source>
        <dbReference type="ARBA" id="ARBA00022475"/>
    </source>
</evidence>
<evidence type="ECO:0000313" key="10">
    <source>
        <dbReference type="EMBL" id="MFB9574103.1"/>
    </source>
</evidence>
<dbReference type="PANTHER" id="PTHR43227">
    <property type="entry name" value="BLL4140 PROTEIN"/>
    <property type="match status" value="1"/>
</dbReference>
<dbReference type="CDD" id="cd06261">
    <property type="entry name" value="TM_PBP2"/>
    <property type="match status" value="1"/>
</dbReference>
<comment type="subcellular location">
    <subcellularLocation>
        <location evidence="1 7">Cell membrane</location>
        <topology evidence="1 7">Multi-pass membrane protein</topology>
    </subcellularLocation>
</comment>
<dbReference type="PROSITE" id="PS50928">
    <property type="entry name" value="ABC_TM1"/>
    <property type="match status" value="1"/>
</dbReference>
<gene>
    <name evidence="10" type="ORF">ACFFTL_17790</name>
</gene>
<reference evidence="10 11" key="1">
    <citation type="submission" date="2024-09" db="EMBL/GenBank/DDBJ databases">
        <authorList>
            <person name="Sun Q."/>
            <person name="Mori K."/>
        </authorList>
    </citation>
    <scope>NUCLEOTIDE SEQUENCE [LARGE SCALE GENOMIC DNA]</scope>
    <source>
        <strain evidence="10 11">JCM 3331</strain>
    </source>
</reference>
<feature type="compositionally biased region" description="Low complexity" evidence="8">
    <location>
        <begin position="1"/>
        <end position="12"/>
    </location>
</feature>
<feature type="transmembrane region" description="Helical" evidence="7">
    <location>
        <begin position="191"/>
        <end position="213"/>
    </location>
</feature>
<feature type="domain" description="ABC transmembrane type-1" evidence="9">
    <location>
        <begin position="101"/>
        <end position="315"/>
    </location>
</feature>
<keyword evidence="3" id="KW-1003">Cell membrane</keyword>
<feature type="region of interest" description="Disordered" evidence="8">
    <location>
        <begin position="1"/>
        <end position="25"/>
    </location>
</feature>
<comment type="caution">
    <text evidence="10">The sequence shown here is derived from an EMBL/GenBank/DDBJ whole genome shotgun (WGS) entry which is preliminary data.</text>
</comment>
<feature type="transmembrane region" description="Helical" evidence="7">
    <location>
        <begin position="105"/>
        <end position="126"/>
    </location>
</feature>
<name>A0ABV5R8C4_9ACTN</name>
<organism evidence="10 11">
    <name type="scientific">Streptomyces yanii</name>
    <dbReference type="NCBI Taxonomy" id="78510"/>
    <lineage>
        <taxon>Bacteria</taxon>
        <taxon>Bacillati</taxon>
        <taxon>Actinomycetota</taxon>
        <taxon>Actinomycetes</taxon>
        <taxon>Kitasatosporales</taxon>
        <taxon>Streptomycetaceae</taxon>
        <taxon>Streptomyces</taxon>
    </lineage>
</organism>
<dbReference type="RefSeq" id="WP_376664934.1">
    <property type="nucleotide sequence ID" value="NZ_JBHMCG010000078.1"/>
</dbReference>
<evidence type="ECO:0000256" key="7">
    <source>
        <dbReference type="RuleBase" id="RU363032"/>
    </source>
</evidence>
<dbReference type="InterPro" id="IPR000515">
    <property type="entry name" value="MetI-like"/>
</dbReference>
<sequence length="330" mass="36316">MTSPATTRSPRAASPPAPRAKTGRPPLRRVPLRIRLRNNWVMLALMAPGLLFFAVFFYVPMLGNIVAFQDYQPFIGFRSSPWVGLANFQELFSDPAFWESVRNTLAFAALQLIFFFPAPLALALLINSLVSSRVKKFVQSVVYLPHFISWVLVVALFQQVLGGAGLISNFLRDHGLSALDVMTDPGTFPMLITAQVIWKDIGWGMIIYLAALANVDQSLYESAAVDGAGPWRRMWHVTLPAVRGVTIMLLVLRLGDVLSVGFEQFLLQRDAVGARASEVLDTYVYYHGVVYGDWGIGAVAGLVKGVVGALMIWGANRLAHAFGEQGVYSK</sequence>
<feature type="transmembrane region" description="Helical" evidence="7">
    <location>
        <begin position="234"/>
        <end position="255"/>
    </location>
</feature>
<feature type="transmembrane region" description="Helical" evidence="7">
    <location>
        <begin position="147"/>
        <end position="171"/>
    </location>
</feature>
<evidence type="ECO:0000256" key="1">
    <source>
        <dbReference type="ARBA" id="ARBA00004651"/>
    </source>
</evidence>
<feature type="transmembrane region" description="Helical" evidence="7">
    <location>
        <begin position="39"/>
        <end position="59"/>
    </location>
</feature>
<keyword evidence="2 7" id="KW-0813">Transport</keyword>
<dbReference type="InterPro" id="IPR050809">
    <property type="entry name" value="UgpAE/MalFG_permease"/>
</dbReference>
<evidence type="ECO:0000256" key="5">
    <source>
        <dbReference type="ARBA" id="ARBA00022989"/>
    </source>
</evidence>
<dbReference type="Pfam" id="PF00528">
    <property type="entry name" value="BPD_transp_1"/>
    <property type="match status" value="1"/>
</dbReference>
<feature type="transmembrane region" description="Helical" evidence="7">
    <location>
        <begin position="294"/>
        <end position="315"/>
    </location>
</feature>
<protein>
    <submittedName>
        <fullName evidence="10">ABC transporter permease</fullName>
    </submittedName>
</protein>
<comment type="similarity">
    <text evidence="7">Belongs to the binding-protein-dependent transport system permease family.</text>
</comment>
<dbReference type="EMBL" id="JBHMCG010000078">
    <property type="protein sequence ID" value="MFB9574103.1"/>
    <property type="molecule type" value="Genomic_DNA"/>
</dbReference>
<evidence type="ECO:0000256" key="8">
    <source>
        <dbReference type="SAM" id="MobiDB-lite"/>
    </source>
</evidence>
<dbReference type="SUPFAM" id="SSF161098">
    <property type="entry name" value="MetI-like"/>
    <property type="match status" value="1"/>
</dbReference>
<dbReference type="Gene3D" id="1.10.3720.10">
    <property type="entry name" value="MetI-like"/>
    <property type="match status" value="1"/>
</dbReference>